<evidence type="ECO:0000256" key="10">
    <source>
        <dbReference type="SAM" id="Phobius"/>
    </source>
</evidence>
<evidence type="ECO:0000256" key="9">
    <source>
        <dbReference type="RuleBase" id="RU000461"/>
    </source>
</evidence>
<dbReference type="EMBL" id="JAGPYM010000011">
    <property type="protein sequence ID" value="KAH6889402.1"/>
    <property type="molecule type" value="Genomic_DNA"/>
</dbReference>
<dbReference type="GO" id="GO:0004497">
    <property type="term" value="F:monooxygenase activity"/>
    <property type="evidence" value="ECO:0007669"/>
    <property type="project" value="UniProtKB-KW"/>
</dbReference>
<dbReference type="Proteomes" id="UP000777438">
    <property type="component" value="Unassembled WGS sequence"/>
</dbReference>
<evidence type="ECO:0000256" key="8">
    <source>
        <dbReference type="PIRSR" id="PIRSR602401-1"/>
    </source>
</evidence>
<evidence type="ECO:0000313" key="12">
    <source>
        <dbReference type="Proteomes" id="UP000777438"/>
    </source>
</evidence>
<dbReference type="OrthoDB" id="1470350at2759"/>
<dbReference type="InterPro" id="IPR017972">
    <property type="entry name" value="Cyt_P450_CS"/>
</dbReference>
<evidence type="ECO:0000256" key="5">
    <source>
        <dbReference type="ARBA" id="ARBA00023002"/>
    </source>
</evidence>
<dbReference type="InterPro" id="IPR001128">
    <property type="entry name" value="Cyt_P450"/>
</dbReference>
<dbReference type="InterPro" id="IPR036396">
    <property type="entry name" value="Cyt_P450_sf"/>
</dbReference>
<reference evidence="11 12" key="1">
    <citation type="journal article" date="2021" name="Nat. Commun.">
        <title>Genetic determinants of endophytism in the Arabidopsis root mycobiome.</title>
        <authorList>
            <person name="Mesny F."/>
            <person name="Miyauchi S."/>
            <person name="Thiergart T."/>
            <person name="Pickel B."/>
            <person name="Atanasova L."/>
            <person name="Karlsson M."/>
            <person name="Huettel B."/>
            <person name="Barry K.W."/>
            <person name="Haridas S."/>
            <person name="Chen C."/>
            <person name="Bauer D."/>
            <person name="Andreopoulos W."/>
            <person name="Pangilinan J."/>
            <person name="LaButti K."/>
            <person name="Riley R."/>
            <person name="Lipzen A."/>
            <person name="Clum A."/>
            <person name="Drula E."/>
            <person name="Henrissat B."/>
            <person name="Kohler A."/>
            <person name="Grigoriev I.V."/>
            <person name="Martin F.M."/>
            <person name="Hacquard S."/>
        </authorList>
    </citation>
    <scope>NUCLEOTIDE SEQUENCE [LARGE SCALE GENOMIC DNA]</scope>
    <source>
        <strain evidence="11 12">MPI-CAGE-CH-0241</strain>
    </source>
</reference>
<dbReference type="PANTHER" id="PTHR24305">
    <property type="entry name" value="CYTOCHROME P450"/>
    <property type="match status" value="1"/>
</dbReference>
<dbReference type="PANTHER" id="PTHR24305:SF230">
    <property type="entry name" value="P450, PUTATIVE (EUROFUNG)-RELATED"/>
    <property type="match status" value="1"/>
</dbReference>
<sequence length="503" mass="57607">MDLDRLLSLSPATAVLSALVLWTIAYIIGKPIYNIFFHPLRKYPGPFLWRASHFPYQYWYLTGRCNDKILDLHRIYGDVVRVGPGQLSFQHADAWKEIMGHKKGVDNEENGKDPTFYAKNWGDVVASERHDHARMRRVLSHGFSAQSMEAQQPLISSYIDLLIRRLHEMAIAGQQPINMVAWYNYTTFDIIGDLAFGEPFDCLNSSTMHPWVEMVFASVKQQAILTCIRRFIPCIDAILNVLKPKSLVEKIDLHDALVKAKVVKRQAQPQPRPDFMASMMRPDAQGNQRMSQPEIEQNSSTLIIAGSETTASALSAATYYLCMHPETLKKLVAEVRGSFSAPEEINLINVNRLKYMLAVLDETMRIFPPLASALPRECKSSGDVINGQYVAAGTILDIWQWVINRNPNHFTLPDSFIPERWTGTEPRFANDRKDAVQPFSHGPRNCLGKNLAYAEMRLILARVIWNFDLELDEKSRNWPRDARLYTLWDKPPLYVHLRPRKID</sequence>
<keyword evidence="10" id="KW-0812">Transmembrane</keyword>
<dbReference type="GO" id="GO:0009403">
    <property type="term" value="P:toxin biosynthetic process"/>
    <property type="evidence" value="ECO:0007669"/>
    <property type="project" value="UniProtKB-ARBA"/>
</dbReference>
<dbReference type="CDD" id="cd11058">
    <property type="entry name" value="CYP60B-like"/>
    <property type="match status" value="1"/>
</dbReference>
<gene>
    <name evidence="11" type="ORF">B0T10DRAFT_561868</name>
</gene>
<name>A0A9P9ALV7_9HYPO</name>
<evidence type="ECO:0000256" key="2">
    <source>
        <dbReference type="ARBA" id="ARBA00010617"/>
    </source>
</evidence>
<keyword evidence="10" id="KW-1133">Transmembrane helix</keyword>
<dbReference type="Pfam" id="PF00067">
    <property type="entry name" value="p450"/>
    <property type="match status" value="1"/>
</dbReference>
<evidence type="ECO:0000313" key="11">
    <source>
        <dbReference type="EMBL" id="KAH6889402.1"/>
    </source>
</evidence>
<dbReference type="AlphaFoldDB" id="A0A9P9ALV7"/>
<evidence type="ECO:0000256" key="7">
    <source>
        <dbReference type="ARBA" id="ARBA00023033"/>
    </source>
</evidence>
<dbReference type="GO" id="GO:0020037">
    <property type="term" value="F:heme binding"/>
    <property type="evidence" value="ECO:0007669"/>
    <property type="project" value="InterPro"/>
</dbReference>
<comment type="similarity">
    <text evidence="2 9">Belongs to the cytochrome P450 family.</text>
</comment>
<keyword evidence="5 9" id="KW-0560">Oxidoreductase</keyword>
<protein>
    <submittedName>
        <fullName evidence="11">Cytochrome P450</fullName>
    </submittedName>
</protein>
<dbReference type="PROSITE" id="PS00086">
    <property type="entry name" value="CYTOCHROME_P450"/>
    <property type="match status" value="1"/>
</dbReference>
<dbReference type="FunFam" id="1.10.630.10:FF:000047">
    <property type="entry name" value="Cytochrome P450 monooxygenase"/>
    <property type="match status" value="1"/>
</dbReference>
<comment type="caution">
    <text evidence="11">The sequence shown here is derived from an EMBL/GenBank/DDBJ whole genome shotgun (WGS) entry which is preliminary data.</text>
</comment>
<evidence type="ECO:0000256" key="1">
    <source>
        <dbReference type="ARBA" id="ARBA00001971"/>
    </source>
</evidence>
<evidence type="ECO:0000256" key="4">
    <source>
        <dbReference type="ARBA" id="ARBA00022723"/>
    </source>
</evidence>
<dbReference type="PRINTS" id="PR00463">
    <property type="entry name" value="EP450I"/>
</dbReference>
<dbReference type="GO" id="GO:0016705">
    <property type="term" value="F:oxidoreductase activity, acting on paired donors, with incorporation or reduction of molecular oxygen"/>
    <property type="evidence" value="ECO:0007669"/>
    <property type="project" value="InterPro"/>
</dbReference>
<comment type="cofactor">
    <cofactor evidence="1 8">
        <name>heme</name>
        <dbReference type="ChEBI" id="CHEBI:30413"/>
    </cofactor>
</comment>
<evidence type="ECO:0000256" key="6">
    <source>
        <dbReference type="ARBA" id="ARBA00023004"/>
    </source>
</evidence>
<dbReference type="SUPFAM" id="SSF48264">
    <property type="entry name" value="Cytochrome P450"/>
    <property type="match status" value="1"/>
</dbReference>
<keyword evidence="12" id="KW-1185">Reference proteome</keyword>
<keyword evidence="10" id="KW-0472">Membrane</keyword>
<keyword evidence="3 8" id="KW-0349">Heme</keyword>
<dbReference type="InterPro" id="IPR002401">
    <property type="entry name" value="Cyt_P450_E_grp-I"/>
</dbReference>
<keyword evidence="7 9" id="KW-0503">Monooxygenase</keyword>
<dbReference type="Gene3D" id="1.10.630.10">
    <property type="entry name" value="Cytochrome P450"/>
    <property type="match status" value="1"/>
</dbReference>
<dbReference type="PRINTS" id="PR00385">
    <property type="entry name" value="P450"/>
</dbReference>
<dbReference type="InterPro" id="IPR050121">
    <property type="entry name" value="Cytochrome_P450_monoxygenase"/>
</dbReference>
<keyword evidence="6 8" id="KW-0408">Iron</keyword>
<accession>A0A9P9ALV7</accession>
<feature type="binding site" description="axial binding residue" evidence="8">
    <location>
        <position position="446"/>
    </location>
    <ligand>
        <name>heme</name>
        <dbReference type="ChEBI" id="CHEBI:30413"/>
    </ligand>
    <ligandPart>
        <name>Fe</name>
        <dbReference type="ChEBI" id="CHEBI:18248"/>
    </ligandPart>
</feature>
<keyword evidence="4 8" id="KW-0479">Metal-binding</keyword>
<dbReference type="GO" id="GO:0005506">
    <property type="term" value="F:iron ion binding"/>
    <property type="evidence" value="ECO:0007669"/>
    <property type="project" value="InterPro"/>
</dbReference>
<feature type="transmembrane region" description="Helical" evidence="10">
    <location>
        <begin position="6"/>
        <end position="28"/>
    </location>
</feature>
<proteinExistence type="inferred from homology"/>
<evidence type="ECO:0000256" key="3">
    <source>
        <dbReference type="ARBA" id="ARBA00022617"/>
    </source>
</evidence>
<organism evidence="11 12">
    <name type="scientific">Thelonectria olida</name>
    <dbReference type="NCBI Taxonomy" id="1576542"/>
    <lineage>
        <taxon>Eukaryota</taxon>
        <taxon>Fungi</taxon>
        <taxon>Dikarya</taxon>
        <taxon>Ascomycota</taxon>
        <taxon>Pezizomycotina</taxon>
        <taxon>Sordariomycetes</taxon>
        <taxon>Hypocreomycetidae</taxon>
        <taxon>Hypocreales</taxon>
        <taxon>Nectriaceae</taxon>
        <taxon>Thelonectria</taxon>
    </lineage>
</organism>